<proteinExistence type="predicted"/>
<protein>
    <submittedName>
        <fullName evidence="2">(northern house mosquito) hypothetical protein</fullName>
    </submittedName>
</protein>
<dbReference type="EMBL" id="HBUE01237347">
    <property type="protein sequence ID" value="CAG6547697.1"/>
    <property type="molecule type" value="Transcribed_RNA"/>
</dbReference>
<reference evidence="2" key="1">
    <citation type="submission" date="2021-05" db="EMBL/GenBank/DDBJ databases">
        <authorList>
            <person name="Alioto T."/>
            <person name="Alioto T."/>
            <person name="Gomez Garrido J."/>
        </authorList>
    </citation>
    <scope>NUCLEOTIDE SEQUENCE</scope>
</reference>
<feature type="transmembrane region" description="Helical" evidence="1">
    <location>
        <begin position="137"/>
        <end position="155"/>
    </location>
</feature>
<dbReference type="EMBL" id="HBUE01344275">
    <property type="protein sequence ID" value="CAG6599900.1"/>
    <property type="molecule type" value="Transcribed_RNA"/>
</dbReference>
<keyword evidence="1" id="KW-0472">Membrane</keyword>
<evidence type="ECO:0000256" key="1">
    <source>
        <dbReference type="SAM" id="Phobius"/>
    </source>
</evidence>
<dbReference type="AlphaFoldDB" id="A0A8D8I8Q8"/>
<evidence type="ECO:0000313" key="2">
    <source>
        <dbReference type="EMBL" id="CAG6547697.1"/>
    </source>
</evidence>
<name>A0A8D8I8Q8_CULPI</name>
<organism evidence="2">
    <name type="scientific">Culex pipiens</name>
    <name type="common">House mosquito</name>
    <dbReference type="NCBI Taxonomy" id="7175"/>
    <lineage>
        <taxon>Eukaryota</taxon>
        <taxon>Metazoa</taxon>
        <taxon>Ecdysozoa</taxon>
        <taxon>Arthropoda</taxon>
        <taxon>Hexapoda</taxon>
        <taxon>Insecta</taxon>
        <taxon>Pterygota</taxon>
        <taxon>Neoptera</taxon>
        <taxon>Endopterygota</taxon>
        <taxon>Diptera</taxon>
        <taxon>Nematocera</taxon>
        <taxon>Culicoidea</taxon>
        <taxon>Culicidae</taxon>
        <taxon>Culicinae</taxon>
        <taxon>Culicini</taxon>
        <taxon>Culex</taxon>
        <taxon>Culex</taxon>
    </lineage>
</organism>
<accession>A0A8D8I8Q8</accession>
<keyword evidence="1" id="KW-0812">Transmembrane</keyword>
<keyword evidence="1" id="KW-1133">Transmembrane helix</keyword>
<dbReference type="EMBL" id="HBUE01007948">
    <property type="protein sequence ID" value="CAG6446861.1"/>
    <property type="molecule type" value="Transcribed_RNA"/>
</dbReference>
<sequence length="222" mass="23590">MRFAGTRNTLRWSLDASDELGLTPCFTVPAADPIAAPAATTAAPPPGTIVPEAASPFRAPPAPAAAPFLVPSLPPLPLPTTAGGRGLSSVAPPRMGAPRVTGVVAVVVDPDDWLAAGTRLSGEEVVHFNSMTSFRAVGGRLGLVFVFFFLFFYWVCTTINKLFLALFTTHLGLTSAHTLTQHTLCLSFYHYAGPFQNRSLSRNQNQNATSCFNLLTRLSASC</sequence>